<dbReference type="GO" id="GO:0006457">
    <property type="term" value="P:protein folding"/>
    <property type="evidence" value="ECO:0007669"/>
    <property type="project" value="UniProtKB-UniRule"/>
</dbReference>
<keyword evidence="4 11" id="KW-1003">Cell membrane</keyword>
<dbReference type="EMBL" id="JAVBVO010000005">
    <property type="protein sequence ID" value="MDZ5760060.1"/>
    <property type="molecule type" value="Genomic_DNA"/>
</dbReference>
<evidence type="ECO:0000256" key="1">
    <source>
        <dbReference type="ARBA" id="ARBA00000971"/>
    </source>
</evidence>
<evidence type="ECO:0000256" key="9">
    <source>
        <dbReference type="ARBA" id="ARBA00023235"/>
    </source>
</evidence>
<accession>A0AAW9K647</accession>
<evidence type="ECO:0000313" key="15">
    <source>
        <dbReference type="EMBL" id="MDZ5760060.1"/>
    </source>
</evidence>
<evidence type="ECO:0000256" key="13">
    <source>
        <dbReference type="SAM" id="SignalP"/>
    </source>
</evidence>
<dbReference type="Gene3D" id="3.10.50.40">
    <property type="match status" value="1"/>
</dbReference>
<dbReference type="AlphaFoldDB" id="A0AAW9K647"/>
<dbReference type="InterPro" id="IPR050245">
    <property type="entry name" value="PrsA_foldase"/>
</dbReference>
<keyword evidence="7 11" id="KW-0472">Membrane</keyword>
<dbReference type="SUPFAM" id="SSF109998">
    <property type="entry name" value="Triger factor/SurA peptide-binding domain-like"/>
    <property type="match status" value="1"/>
</dbReference>
<organism evidence="15 16">
    <name type="scientific">Carnobacterium maltaromaticum</name>
    <name type="common">Carnobacterium piscicola</name>
    <dbReference type="NCBI Taxonomy" id="2751"/>
    <lineage>
        <taxon>Bacteria</taxon>
        <taxon>Bacillati</taxon>
        <taxon>Bacillota</taxon>
        <taxon>Bacilli</taxon>
        <taxon>Lactobacillales</taxon>
        <taxon>Carnobacteriaceae</taxon>
        <taxon>Carnobacterium</taxon>
    </lineage>
</organism>
<evidence type="ECO:0000256" key="5">
    <source>
        <dbReference type="ARBA" id="ARBA00022729"/>
    </source>
</evidence>
<comment type="catalytic activity">
    <reaction evidence="1 11">
        <text>[protein]-peptidylproline (omega=180) = [protein]-peptidylproline (omega=0)</text>
        <dbReference type="Rhea" id="RHEA:16237"/>
        <dbReference type="Rhea" id="RHEA-COMP:10747"/>
        <dbReference type="Rhea" id="RHEA-COMP:10748"/>
        <dbReference type="ChEBI" id="CHEBI:83833"/>
        <dbReference type="ChEBI" id="CHEBI:83834"/>
        <dbReference type="EC" id="5.2.1.8"/>
    </reaction>
</comment>
<feature type="region of interest" description="Disordered" evidence="12">
    <location>
        <begin position="284"/>
        <end position="313"/>
    </location>
</feature>
<keyword evidence="8 11" id="KW-0564">Palmitate</keyword>
<evidence type="ECO:0000256" key="12">
    <source>
        <dbReference type="SAM" id="MobiDB-lite"/>
    </source>
</evidence>
<keyword evidence="6 11" id="KW-0697">Rotamase</keyword>
<protein>
    <recommendedName>
        <fullName evidence="11">Foldase protein PrsA</fullName>
        <ecNumber evidence="11">5.2.1.8</ecNumber>
    </recommendedName>
</protein>
<feature type="compositionally biased region" description="Basic and acidic residues" evidence="12">
    <location>
        <begin position="289"/>
        <end position="313"/>
    </location>
</feature>
<dbReference type="HAMAP" id="MF_01145">
    <property type="entry name" value="Foldase_PrsA"/>
    <property type="match status" value="1"/>
</dbReference>
<gene>
    <name evidence="11" type="primary">prsA</name>
    <name evidence="15" type="ORF">RAK27_15600</name>
</gene>
<evidence type="ECO:0000256" key="6">
    <source>
        <dbReference type="ARBA" id="ARBA00023110"/>
    </source>
</evidence>
<sequence length="313" mass="34534">MKKLITAGAIILTSLTLASCSTNNDVATTKAGNITKEDLYEAMKTTAGPSSLQQLIISDVLTEKFGDKVTDKQVDKDFNAQKEQYGDQFAELLKNSNYTEESYKEVIRMNLLIEAAVKANTKFTDEDYKTAWESFVPKLTVQHILVADEATAKDLIAKINAGEDFSTLAKENSLDTGSKEDGGKLPEFDHNTPYDPLFIEAAAKLKDGEVTQEPVNGSNGYHIIKMIKNPGKGKMEDHKKDLETTMIKARLTDDAYVQSILSKIMQDAKIEIKDKDLKGAMDTFLKQDNSSKESSKATDSSKKESSTESSESK</sequence>
<evidence type="ECO:0000256" key="4">
    <source>
        <dbReference type="ARBA" id="ARBA00022475"/>
    </source>
</evidence>
<proteinExistence type="inferred from homology"/>
<evidence type="ECO:0000259" key="14">
    <source>
        <dbReference type="PROSITE" id="PS50198"/>
    </source>
</evidence>
<keyword evidence="10 11" id="KW-0449">Lipoprotein</keyword>
<name>A0AAW9K647_CARML</name>
<evidence type="ECO:0000256" key="11">
    <source>
        <dbReference type="HAMAP-Rule" id="MF_01145"/>
    </source>
</evidence>
<dbReference type="GO" id="GO:0003755">
    <property type="term" value="F:peptidyl-prolyl cis-trans isomerase activity"/>
    <property type="evidence" value="ECO:0007669"/>
    <property type="project" value="UniProtKB-UniRule"/>
</dbReference>
<dbReference type="Proteomes" id="UP001290462">
    <property type="component" value="Unassembled WGS sequence"/>
</dbReference>
<dbReference type="InterPro" id="IPR046357">
    <property type="entry name" value="PPIase_dom_sf"/>
</dbReference>
<dbReference type="PROSITE" id="PS51257">
    <property type="entry name" value="PROKAR_LIPOPROTEIN"/>
    <property type="match status" value="1"/>
</dbReference>
<dbReference type="EC" id="5.2.1.8" evidence="11"/>
<dbReference type="RefSeq" id="WP_322809575.1">
    <property type="nucleotide sequence ID" value="NZ_JAVBVO010000005.1"/>
</dbReference>
<evidence type="ECO:0000256" key="3">
    <source>
        <dbReference type="ARBA" id="ARBA00006071"/>
    </source>
</evidence>
<dbReference type="SUPFAM" id="SSF54534">
    <property type="entry name" value="FKBP-like"/>
    <property type="match status" value="1"/>
</dbReference>
<dbReference type="PROSITE" id="PS50198">
    <property type="entry name" value="PPIC_PPIASE_2"/>
    <property type="match status" value="1"/>
</dbReference>
<comment type="function">
    <text evidence="11">Plays a major role in protein secretion by helping the post-translocational extracellular folding of several secreted proteins.</text>
</comment>
<comment type="similarity">
    <text evidence="3 11">Belongs to the PrsA family.</text>
</comment>
<feature type="domain" description="PpiC" evidence="14">
    <location>
        <begin position="136"/>
        <end position="228"/>
    </location>
</feature>
<dbReference type="InterPro" id="IPR000297">
    <property type="entry name" value="PPIase_PpiC"/>
</dbReference>
<feature type="signal peptide" evidence="13">
    <location>
        <begin position="1"/>
        <end position="18"/>
    </location>
</feature>
<dbReference type="PANTHER" id="PTHR47245">
    <property type="entry name" value="PEPTIDYLPROLYL ISOMERASE"/>
    <property type="match status" value="1"/>
</dbReference>
<dbReference type="GO" id="GO:0005886">
    <property type="term" value="C:plasma membrane"/>
    <property type="evidence" value="ECO:0007669"/>
    <property type="project" value="UniProtKB-SubCell"/>
</dbReference>
<comment type="caution">
    <text evidence="15">The sequence shown here is derived from an EMBL/GenBank/DDBJ whole genome shotgun (WGS) entry which is preliminary data.</text>
</comment>
<feature type="chain" id="PRO_5043533005" description="Foldase protein PrsA" evidence="13">
    <location>
        <begin position="19"/>
        <end position="313"/>
    </location>
</feature>
<dbReference type="InterPro" id="IPR027304">
    <property type="entry name" value="Trigger_fact/SurA_dom_sf"/>
</dbReference>
<dbReference type="InterPro" id="IPR023059">
    <property type="entry name" value="Foldase_PrsA"/>
</dbReference>
<evidence type="ECO:0000256" key="8">
    <source>
        <dbReference type="ARBA" id="ARBA00023139"/>
    </source>
</evidence>
<dbReference type="PANTHER" id="PTHR47245:SF1">
    <property type="entry name" value="FOLDASE PROTEIN PRSA"/>
    <property type="match status" value="1"/>
</dbReference>
<evidence type="ECO:0000256" key="10">
    <source>
        <dbReference type="ARBA" id="ARBA00023288"/>
    </source>
</evidence>
<evidence type="ECO:0000313" key="16">
    <source>
        <dbReference type="Proteomes" id="UP001290462"/>
    </source>
</evidence>
<reference evidence="15" key="1">
    <citation type="submission" date="2023-08" db="EMBL/GenBank/DDBJ databases">
        <title>Genomic characterization of piscicolin 126 produced by Carnobacterium maltaromaticum CM22 strain isolated from salmon (Salmo salar).</title>
        <authorList>
            <person name="Gonzalez-Gragera E."/>
            <person name="Garcia-Lopez J.D."/>
            <person name="Teso-Perez C."/>
            <person name="Gimenez-Hernandez I."/>
            <person name="Peralta-Sanchez J.M."/>
            <person name="Valdivia E."/>
            <person name="Montalban-Lopez M."/>
            <person name="Martin-Platero A.M."/>
            <person name="Banos A."/>
            <person name="Martinez-Bueno M."/>
        </authorList>
    </citation>
    <scope>NUCLEOTIDE SEQUENCE</scope>
    <source>
        <strain evidence="15">CM22</strain>
    </source>
</reference>
<keyword evidence="9 11" id="KW-0413">Isomerase</keyword>
<dbReference type="Pfam" id="PF00639">
    <property type="entry name" value="Rotamase"/>
    <property type="match status" value="1"/>
</dbReference>
<comment type="subcellular location">
    <subcellularLocation>
        <location evidence="2 11">Cell membrane</location>
        <topology evidence="2 11">Lipid-anchor</topology>
    </subcellularLocation>
</comment>
<keyword evidence="5 11" id="KW-0732">Signal</keyword>
<evidence type="ECO:0000256" key="7">
    <source>
        <dbReference type="ARBA" id="ARBA00023136"/>
    </source>
</evidence>
<evidence type="ECO:0000256" key="2">
    <source>
        <dbReference type="ARBA" id="ARBA00004193"/>
    </source>
</evidence>